<protein>
    <recommendedName>
        <fullName evidence="3">Bromo domain-containing protein</fullName>
    </recommendedName>
</protein>
<dbReference type="EMBL" id="JABSTU010000001">
    <property type="protein sequence ID" value="KAH8039713.1"/>
    <property type="molecule type" value="Genomic_DNA"/>
</dbReference>
<dbReference type="Proteomes" id="UP000821866">
    <property type="component" value="Chromosome 1"/>
</dbReference>
<dbReference type="SMART" id="SM00297">
    <property type="entry name" value="BROMO"/>
    <property type="match status" value="1"/>
</dbReference>
<evidence type="ECO:0000256" key="1">
    <source>
        <dbReference type="ARBA" id="ARBA00023117"/>
    </source>
</evidence>
<dbReference type="InterPro" id="IPR037800">
    <property type="entry name" value="GCN5"/>
</dbReference>
<dbReference type="InterPro" id="IPR001487">
    <property type="entry name" value="Bromodomain"/>
</dbReference>
<dbReference type="PANTHER" id="PTHR45750">
    <property type="entry name" value="GH11602P"/>
    <property type="match status" value="1"/>
</dbReference>
<evidence type="ECO:0000313" key="4">
    <source>
        <dbReference type="EMBL" id="KAH8039713.1"/>
    </source>
</evidence>
<evidence type="ECO:0000259" key="3">
    <source>
        <dbReference type="PROSITE" id="PS50014"/>
    </source>
</evidence>
<dbReference type="GO" id="GO:0010484">
    <property type="term" value="F:histone H3 acetyltransferase activity"/>
    <property type="evidence" value="ECO:0007669"/>
    <property type="project" value="TreeGrafter"/>
</dbReference>
<proteinExistence type="predicted"/>
<accession>A0A9J6EZN3</accession>
<reference evidence="4" key="2">
    <citation type="submission" date="2021-09" db="EMBL/GenBank/DDBJ databases">
        <authorList>
            <person name="Jia N."/>
            <person name="Wang J."/>
            <person name="Shi W."/>
            <person name="Du L."/>
            <person name="Sun Y."/>
            <person name="Zhan W."/>
            <person name="Jiang J."/>
            <person name="Wang Q."/>
            <person name="Zhang B."/>
            <person name="Ji P."/>
            <person name="Sakyi L.B."/>
            <person name="Cui X."/>
            <person name="Yuan T."/>
            <person name="Jiang B."/>
            <person name="Yang W."/>
            <person name="Lam T.T.-Y."/>
            <person name="Chang Q."/>
            <person name="Ding S."/>
            <person name="Wang X."/>
            <person name="Zhu J."/>
            <person name="Ruan X."/>
            <person name="Zhao L."/>
            <person name="Wei J."/>
            <person name="Que T."/>
            <person name="Du C."/>
            <person name="Cheng J."/>
            <person name="Dai P."/>
            <person name="Han X."/>
            <person name="Huang E."/>
            <person name="Gao Y."/>
            <person name="Liu J."/>
            <person name="Shao H."/>
            <person name="Ye R."/>
            <person name="Li L."/>
            <person name="Wei W."/>
            <person name="Wang X."/>
            <person name="Wang C."/>
            <person name="Huo Q."/>
            <person name="Li W."/>
            <person name="Guo W."/>
            <person name="Chen H."/>
            <person name="Chen S."/>
            <person name="Zhou L."/>
            <person name="Zhou L."/>
            <person name="Ni X."/>
            <person name="Tian J."/>
            <person name="Zhou Y."/>
            <person name="Sheng Y."/>
            <person name="Liu T."/>
            <person name="Pan Y."/>
            <person name="Xia L."/>
            <person name="Li J."/>
            <person name="Zhao F."/>
            <person name="Cao W."/>
        </authorList>
    </citation>
    <scope>NUCLEOTIDE SEQUENCE</scope>
    <source>
        <strain evidence="4">Rmic-2018</strain>
        <tissue evidence="4">Larvae</tissue>
    </source>
</reference>
<keyword evidence="1 2" id="KW-0103">Bromodomain</keyword>
<dbReference type="VEuPathDB" id="VectorBase:LOC119188164"/>
<dbReference type="AlphaFoldDB" id="A0A9J6EZN3"/>
<sequence>MMGYLSVLPYFIIVLLKQCHRIVKKFIEKQQEHMQKVYPGVPCFKEGVREIPLESIPGLHLKTMAERLKNHYYVHKRLFIADMQRIFSNCRAYNSPDTEYFKCANILDRFFQIKMKEAGLWDK</sequence>
<dbReference type="InterPro" id="IPR036427">
    <property type="entry name" value="Bromodomain-like_sf"/>
</dbReference>
<dbReference type="PANTHER" id="PTHR45750:SF3">
    <property type="entry name" value="HISTONE ACETYLTRANSFERASE"/>
    <property type="match status" value="1"/>
</dbReference>
<reference evidence="4" key="1">
    <citation type="journal article" date="2020" name="Cell">
        <title>Large-Scale Comparative Analyses of Tick Genomes Elucidate Their Genetic Diversity and Vector Capacities.</title>
        <authorList>
            <consortium name="Tick Genome and Microbiome Consortium (TIGMIC)"/>
            <person name="Jia N."/>
            <person name="Wang J."/>
            <person name="Shi W."/>
            <person name="Du L."/>
            <person name="Sun Y."/>
            <person name="Zhan W."/>
            <person name="Jiang J.F."/>
            <person name="Wang Q."/>
            <person name="Zhang B."/>
            <person name="Ji P."/>
            <person name="Bell-Sakyi L."/>
            <person name="Cui X.M."/>
            <person name="Yuan T.T."/>
            <person name="Jiang B.G."/>
            <person name="Yang W.F."/>
            <person name="Lam T.T."/>
            <person name="Chang Q.C."/>
            <person name="Ding S.J."/>
            <person name="Wang X.J."/>
            <person name="Zhu J.G."/>
            <person name="Ruan X.D."/>
            <person name="Zhao L."/>
            <person name="Wei J.T."/>
            <person name="Ye R.Z."/>
            <person name="Que T.C."/>
            <person name="Du C.H."/>
            <person name="Zhou Y.H."/>
            <person name="Cheng J.X."/>
            <person name="Dai P.F."/>
            <person name="Guo W.B."/>
            <person name="Han X.H."/>
            <person name="Huang E.J."/>
            <person name="Li L.F."/>
            <person name="Wei W."/>
            <person name="Gao Y.C."/>
            <person name="Liu J.Z."/>
            <person name="Shao H.Z."/>
            <person name="Wang X."/>
            <person name="Wang C.C."/>
            <person name="Yang T.C."/>
            <person name="Huo Q.B."/>
            <person name="Li W."/>
            <person name="Chen H.Y."/>
            <person name="Chen S.E."/>
            <person name="Zhou L.G."/>
            <person name="Ni X.B."/>
            <person name="Tian J.H."/>
            <person name="Sheng Y."/>
            <person name="Liu T."/>
            <person name="Pan Y.S."/>
            <person name="Xia L.Y."/>
            <person name="Li J."/>
            <person name="Zhao F."/>
            <person name="Cao W.C."/>
        </authorList>
    </citation>
    <scope>NUCLEOTIDE SEQUENCE</scope>
    <source>
        <strain evidence="4">Rmic-2018</strain>
    </source>
</reference>
<dbReference type="Pfam" id="PF00439">
    <property type="entry name" value="Bromodomain"/>
    <property type="match status" value="1"/>
</dbReference>
<dbReference type="GO" id="GO:0045944">
    <property type="term" value="P:positive regulation of transcription by RNA polymerase II"/>
    <property type="evidence" value="ECO:0007669"/>
    <property type="project" value="TreeGrafter"/>
</dbReference>
<evidence type="ECO:0000256" key="2">
    <source>
        <dbReference type="PROSITE-ProRule" id="PRU00035"/>
    </source>
</evidence>
<dbReference type="SUPFAM" id="SSF47370">
    <property type="entry name" value="Bromodomain"/>
    <property type="match status" value="1"/>
</dbReference>
<name>A0A9J6EZN3_RHIMP</name>
<dbReference type="PROSITE" id="PS50014">
    <property type="entry name" value="BROMODOMAIN_2"/>
    <property type="match status" value="1"/>
</dbReference>
<dbReference type="GO" id="GO:0140672">
    <property type="term" value="C:ATAC complex"/>
    <property type="evidence" value="ECO:0007669"/>
    <property type="project" value="TreeGrafter"/>
</dbReference>
<dbReference type="PRINTS" id="PR00503">
    <property type="entry name" value="BROMODOMAIN"/>
</dbReference>
<feature type="domain" description="Bromo" evidence="3">
    <location>
        <begin position="59"/>
        <end position="101"/>
    </location>
</feature>
<evidence type="ECO:0000313" key="5">
    <source>
        <dbReference type="Proteomes" id="UP000821866"/>
    </source>
</evidence>
<gene>
    <name evidence="4" type="ORF">HPB51_008306</name>
</gene>
<keyword evidence="5" id="KW-1185">Reference proteome</keyword>
<comment type="caution">
    <text evidence="4">The sequence shown here is derived from an EMBL/GenBank/DDBJ whole genome shotgun (WGS) entry which is preliminary data.</text>
</comment>
<dbReference type="Gene3D" id="1.20.920.10">
    <property type="entry name" value="Bromodomain-like"/>
    <property type="match status" value="1"/>
</dbReference>
<organism evidence="4 5">
    <name type="scientific">Rhipicephalus microplus</name>
    <name type="common">Cattle tick</name>
    <name type="synonym">Boophilus microplus</name>
    <dbReference type="NCBI Taxonomy" id="6941"/>
    <lineage>
        <taxon>Eukaryota</taxon>
        <taxon>Metazoa</taxon>
        <taxon>Ecdysozoa</taxon>
        <taxon>Arthropoda</taxon>
        <taxon>Chelicerata</taxon>
        <taxon>Arachnida</taxon>
        <taxon>Acari</taxon>
        <taxon>Parasitiformes</taxon>
        <taxon>Ixodida</taxon>
        <taxon>Ixodoidea</taxon>
        <taxon>Ixodidae</taxon>
        <taxon>Rhipicephalinae</taxon>
        <taxon>Rhipicephalus</taxon>
        <taxon>Boophilus</taxon>
    </lineage>
</organism>